<reference evidence="1 2" key="1">
    <citation type="submission" date="2020-02" db="EMBL/GenBank/DDBJ databases">
        <title>Draft genome sequence of Haematococcus lacustris strain NIES-144.</title>
        <authorList>
            <person name="Morimoto D."/>
            <person name="Nakagawa S."/>
            <person name="Yoshida T."/>
            <person name="Sawayama S."/>
        </authorList>
    </citation>
    <scope>NUCLEOTIDE SEQUENCE [LARGE SCALE GENOMIC DNA]</scope>
    <source>
        <strain evidence="1 2">NIES-144</strain>
    </source>
</reference>
<dbReference type="EMBL" id="BLLF01002123">
    <property type="protein sequence ID" value="GFH22791.1"/>
    <property type="molecule type" value="Genomic_DNA"/>
</dbReference>
<evidence type="ECO:0000313" key="1">
    <source>
        <dbReference type="EMBL" id="GFH22791.1"/>
    </source>
</evidence>
<feature type="non-terminal residue" evidence="1">
    <location>
        <position position="1"/>
    </location>
</feature>
<dbReference type="AlphaFoldDB" id="A0A699ZKJ7"/>
<proteinExistence type="predicted"/>
<organism evidence="1 2">
    <name type="scientific">Haematococcus lacustris</name>
    <name type="common">Green alga</name>
    <name type="synonym">Haematococcus pluvialis</name>
    <dbReference type="NCBI Taxonomy" id="44745"/>
    <lineage>
        <taxon>Eukaryota</taxon>
        <taxon>Viridiplantae</taxon>
        <taxon>Chlorophyta</taxon>
        <taxon>core chlorophytes</taxon>
        <taxon>Chlorophyceae</taxon>
        <taxon>CS clade</taxon>
        <taxon>Chlamydomonadales</taxon>
        <taxon>Haematococcaceae</taxon>
        <taxon>Haematococcus</taxon>
    </lineage>
</organism>
<comment type="caution">
    <text evidence="1">The sequence shown here is derived from an EMBL/GenBank/DDBJ whole genome shotgun (WGS) entry which is preliminary data.</text>
</comment>
<sequence>MLVRDMAEQGCVDAGAALEELSELLQLLRCPDYQLDEATCAEKLADYAPGSAALAQRGLVALPADDS</sequence>
<keyword evidence="2" id="KW-1185">Reference proteome</keyword>
<accession>A0A699ZKJ7</accession>
<protein>
    <submittedName>
        <fullName evidence="1">Uncharacterized protein</fullName>
    </submittedName>
</protein>
<dbReference type="Proteomes" id="UP000485058">
    <property type="component" value="Unassembled WGS sequence"/>
</dbReference>
<evidence type="ECO:0000313" key="2">
    <source>
        <dbReference type="Proteomes" id="UP000485058"/>
    </source>
</evidence>
<gene>
    <name evidence="1" type="ORF">HaLaN_20304</name>
</gene>
<feature type="non-terminal residue" evidence="1">
    <location>
        <position position="67"/>
    </location>
</feature>
<name>A0A699ZKJ7_HAELA</name>